<name>A0A0W0W085_9GAMM</name>
<dbReference type="Pfam" id="PF07958">
    <property type="entry name" value="DUF1688"/>
    <property type="match status" value="1"/>
</dbReference>
<dbReference type="STRING" id="466.Lmac_2009"/>
<dbReference type="AlphaFoldDB" id="A0A0W0W085"/>
<accession>A0A0W0W085</accession>
<proteinExistence type="predicted"/>
<organism evidence="1 2">
    <name type="scientific">Legionella maceachernii</name>
    <dbReference type="NCBI Taxonomy" id="466"/>
    <lineage>
        <taxon>Bacteria</taxon>
        <taxon>Pseudomonadati</taxon>
        <taxon>Pseudomonadota</taxon>
        <taxon>Gammaproteobacteria</taxon>
        <taxon>Legionellales</taxon>
        <taxon>Legionellaceae</taxon>
        <taxon>Legionella</taxon>
    </lineage>
</organism>
<dbReference type="PATRIC" id="fig|466.6.peg.2128"/>
<comment type="caution">
    <text evidence="1">The sequence shown here is derived from an EMBL/GenBank/DDBJ whole genome shotgun (WGS) entry which is preliminary data.</text>
</comment>
<protein>
    <submittedName>
        <fullName evidence="1">Putative biotin synthetase like protein</fullName>
    </submittedName>
</protein>
<sequence>MNNNQDASKLLQSLGDLQTIRKQAKRMLALARQNKLTYFSFVEERMPAAVDYILQVIYDQYPDLVIPYHSRWRHFEVGGIDRLQTMRATLDLLPQEEQGKILYELVIISVLLDAGAGKHWHYREASTGHEYSRSEGLAIASLSLYLNGIFSAKPSEPWRVDASQLLTFNKDTFIKGFQVNAENPLEGVEGRVALLNRLGAVVNKYPQYFGKEGRLGHFYSYILSLKDNHCISVRRIFQAVLTVFTEIWPERLRYEGTPLGDVWIHSALKNDELGSEWVPFHKLSQWLTYSLIEPLEQFGIKVTDVDELTGLPEYRNGGLLIDTGLLEVKDKHLLQQLQAPDSEMIVEWRALTVAVLDELAEAIRHRLKMNAAELPLAKILQGGTWEAGRRIAKQKRKEGTPPIQIVSDGTIF</sequence>
<dbReference type="InterPro" id="IPR012469">
    <property type="entry name" value="DUF1688"/>
</dbReference>
<reference evidence="1 2" key="1">
    <citation type="submission" date="2015-11" db="EMBL/GenBank/DDBJ databases">
        <title>Genomic analysis of 38 Legionella species identifies large and diverse effector repertoires.</title>
        <authorList>
            <person name="Burstein D."/>
            <person name="Amaro F."/>
            <person name="Zusman T."/>
            <person name="Lifshitz Z."/>
            <person name="Cohen O."/>
            <person name="Gilbert J.A."/>
            <person name="Pupko T."/>
            <person name="Shuman H.A."/>
            <person name="Segal G."/>
        </authorList>
    </citation>
    <scope>NUCLEOTIDE SEQUENCE [LARGE SCALE GENOMIC DNA]</scope>
    <source>
        <strain evidence="1 2">PX-1-G2-E2</strain>
    </source>
</reference>
<evidence type="ECO:0000313" key="2">
    <source>
        <dbReference type="Proteomes" id="UP000054908"/>
    </source>
</evidence>
<dbReference type="RefSeq" id="WP_058452748.1">
    <property type="nucleotide sequence ID" value="NZ_CAAAIB010000002.1"/>
</dbReference>
<dbReference type="OrthoDB" id="9779699at2"/>
<keyword evidence="2" id="KW-1185">Reference proteome</keyword>
<dbReference type="Proteomes" id="UP000054908">
    <property type="component" value="Unassembled WGS sequence"/>
</dbReference>
<evidence type="ECO:0000313" key="1">
    <source>
        <dbReference type="EMBL" id="KTD25645.1"/>
    </source>
</evidence>
<gene>
    <name evidence="1" type="ORF">Lmac_2009</name>
</gene>
<dbReference type="EMBL" id="LNYL01000044">
    <property type="protein sequence ID" value="KTD25645.1"/>
    <property type="molecule type" value="Genomic_DNA"/>
</dbReference>
<dbReference type="PANTHER" id="PTHR31687">
    <property type="match status" value="1"/>
</dbReference>
<dbReference type="PANTHER" id="PTHR31687:SF3">
    <property type="entry name" value="PROTEIN URG3"/>
    <property type="match status" value="1"/>
</dbReference>